<evidence type="ECO:0000313" key="1">
    <source>
        <dbReference type="EMBL" id="KAK4026701.1"/>
    </source>
</evidence>
<proteinExistence type="predicted"/>
<name>A0ABR0ANK4_9CRUS</name>
<gene>
    <name evidence="1" type="ORF">OUZ56_015728</name>
</gene>
<organism evidence="1 2">
    <name type="scientific">Daphnia magna</name>
    <dbReference type="NCBI Taxonomy" id="35525"/>
    <lineage>
        <taxon>Eukaryota</taxon>
        <taxon>Metazoa</taxon>
        <taxon>Ecdysozoa</taxon>
        <taxon>Arthropoda</taxon>
        <taxon>Crustacea</taxon>
        <taxon>Branchiopoda</taxon>
        <taxon>Diplostraca</taxon>
        <taxon>Cladocera</taxon>
        <taxon>Anomopoda</taxon>
        <taxon>Daphniidae</taxon>
        <taxon>Daphnia</taxon>
    </lineage>
</organism>
<keyword evidence="2" id="KW-1185">Reference proteome</keyword>
<accession>A0ABR0ANK4</accession>
<sequence>MGFTYRYVAYRKIEQPHRNEKCLVLLKEEGETDARTFVTGTPSTCVRTFRLHLFFSIEKSIKSCRKGNILQLWWVRV</sequence>
<protein>
    <submittedName>
        <fullName evidence="1">Uncharacterized protein</fullName>
    </submittedName>
</protein>
<comment type="caution">
    <text evidence="1">The sequence shown here is derived from an EMBL/GenBank/DDBJ whole genome shotgun (WGS) entry which is preliminary data.</text>
</comment>
<evidence type="ECO:0000313" key="2">
    <source>
        <dbReference type="Proteomes" id="UP001234178"/>
    </source>
</evidence>
<reference evidence="1 2" key="1">
    <citation type="journal article" date="2023" name="Nucleic Acids Res.">
        <title>The hologenome of Daphnia magna reveals possible DNA methylation and microbiome-mediated evolution of the host genome.</title>
        <authorList>
            <person name="Chaturvedi A."/>
            <person name="Li X."/>
            <person name="Dhandapani V."/>
            <person name="Marshall H."/>
            <person name="Kissane S."/>
            <person name="Cuenca-Cambronero M."/>
            <person name="Asole G."/>
            <person name="Calvet F."/>
            <person name="Ruiz-Romero M."/>
            <person name="Marangio P."/>
            <person name="Guigo R."/>
            <person name="Rago D."/>
            <person name="Mirbahai L."/>
            <person name="Eastwood N."/>
            <person name="Colbourne J.K."/>
            <person name="Zhou J."/>
            <person name="Mallon E."/>
            <person name="Orsini L."/>
        </authorList>
    </citation>
    <scope>NUCLEOTIDE SEQUENCE [LARGE SCALE GENOMIC DNA]</scope>
    <source>
        <strain evidence="1">LRV0_1</strain>
    </source>
</reference>
<dbReference type="EMBL" id="JAOYFB010000038">
    <property type="protein sequence ID" value="KAK4026701.1"/>
    <property type="molecule type" value="Genomic_DNA"/>
</dbReference>
<dbReference type="Proteomes" id="UP001234178">
    <property type="component" value="Unassembled WGS sequence"/>
</dbReference>